<keyword evidence="1" id="KW-0812">Transmembrane</keyword>
<evidence type="ECO:0000313" key="2">
    <source>
        <dbReference type="EMBL" id="CAL1535059.1"/>
    </source>
</evidence>
<keyword evidence="3" id="KW-1185">Reference proteome</keyword>
<sequence length="164" mass="18851">MVNDIEITTSTECQMVINIPTVNIVFLCESGVLPCLIEISTNESTEIVKGKRRIIWNKEHISQREVNLQIKYDVCMLKEHFPTVSCKLIIEKPMLITVEHEEQKSFYLTIIWILATVNAILITCCLLLLLKVKHKLCLSFFGNKAYIRLLLHNKETNTTATDSE</sequence>
<dbReference type="AlphaFoldDB" id="A0AAV2HR77"/>
<accession>A0AAV2HR77</accession>
<proteinExistence type="predicted"/>
<gene>
    <name evidence="2" type="ORF">GSLYS_00009019001</name>
</gene>
<evidence type="ECO:0000313" key="3">
    <source>
        <dbReference type="Proteomes" id="UP001497497"/>
    </source>
</evidence>
<comment type="caution">
    <text evidence="2">The sequence shown here is derived from an EMBL/GenBank/DDBJ whole genome shotgun (WGS) entry which is preliminary data.</text>
</comment>
<organism evidence="2 3">
    <name type="scientific">Lymnaea stagnalis</name>
    <name type="common">Great pond snail</name>
    <name type="synonym">Helix stagnalis</name>
    <dbReference type="NCBI Taxonomy" id="6523"/>
    <lineage>
        <taxon>Eukaryota</taxon>
        <taxon>Metazoa</taxon>
        <taxon>Spiralia</taxon>
        <taxon>Lophotrochozoa</taxon>
        <taxon>Mollusca</taxon>
        <taxon>Gastropoda</taxon>
        <taxon>Heterobranchia</taxon>
        <taxon>Euthyneura</taxon>
        <taxon>Panpulmonata</taxon>
        <taxon>Hygrophila</taxon>
        <taxon>Lymnaeoidea</taxon>
        <taxon>Lymnaeidae</taxon>
        <taxon>Lymnaea</taxon>
    </lineage>
</organism>
<feature type="transmembrane region" description="Helical" evidence="1">
    <location>
        <begin position="106"/>
        <end position="130"/>
    </location>
</feature>
<dbReference type="Proteomes" id="UP001497497">
    <property type="component" value="Unassembled WGS sequence"/>
</dbReference>
<dbReference type="EMBL" id="CAXITT010000190">
    <property type="protein sequence ID" value="CAL1535059.1"/>
    <property type="molecule type" value="Genomic_DNA"/>
</dbReference>
<keyword evidence="1" id="KW-0472">Membrane</keyword>
<feature type="non-terminal residue" evidence="2">
    <location>
        <position position="164"/>
    </location>
</feature>
<keyword evidence="1" id="KW-1133">Transmembrane helix</keyword>
<evidence type="ECO:0000256" key="1">
    <source>
        <dbReference type="SAM" id="Phobius"/>
    </source>
</evidence>
<name>A0AAV2HR77_LYMST</name>
<protein>
    <submittedName>
        <fullName evidence="2">Uncharacterized protein</fullName>
    </submittedName>
</protein>
<reference evidence="2 3" key="1">
    <citation type="submission" date="2024-04" db="EMBL/GenBank/DDBJ databases">
        <authorList>
            <consortium name="Genoscope - CEA"/>
            <person name="William W."/>
        </authorList>
    </citation>
    <scope>NUCLEOTIDE SEQUENCE [LARGE SCALE GENOMIC DNA]</scope>
</reference>